<keyword evidence="2" id="KW-1185">Reference proteome</keyword>
<evidence type="ECO:0000313" key="2">
    <source>
        <dbReference type="Proteomes" id="UP001176940"/>
    </source>
</evidence>
<organism evidence="1 2">
    <name type="scientific">Ranitomeya imitator</name>
    <name type="common">mimic poison frog</name>
    <dbReference type="NCBI Taxonomy" id="111125"/>
    <lineage>
        <taxon>Eukaryota</taxon>
        <taxon>Metazoa</taxon>
        <taxon>Chordata</taxon>
        <taxon>Craniata</taxon>
        <taxon>Vertebrata</taxon>
        <taxon>Euteleostomi</taxon>
        <taxon>Amphibia</taxon>
        <taxon>Batrachia</taxon>
        <taxon>Anura</taxon>
        <taxon>Neobatrachia</taxon>
        <taxon>Hyloidea</taxon>
        <taxon>Dendrobatidae</taxon>
        <taxon>Dendrobatinae</taxon>
        <taxon>Ranitomeya</taxon>
    </lineage>
</organism>
<gene>
    <name evidence="1" type="ORF">RIMI_LOCUS7827792</name>
</gene>
<name>A0ABN9LGY9_9NEOB</name>
<sequence length="191" mass="21317">MNNLGFEDYEIYKGTNRSVPQDWSIANVVPIFKKGTKTELGNYRPVSLTSTVGKILEGILRDAMLEYLKRNNLMTQDQHGFTRDRSCQTNLISFYEECHYPVPRVSVSLSCTPSVSVIILYPECQCHYPVPPVSVSLSCTPSVSVIILYPECQCHYPVPRVSVSLSCTPSVSVIILYPEYRGSSVIGLGVK</sequence>
<accession>A0ABN9LGY9</accession>
<dbReference type="PANTHER" id="PTHR33395:SF22">
    <property type="entry name" value="REVERSE TRANSCRIPTASE DOMAIN-CONTAINING PROTEIN"/>
    <property type="match status" value="1"/>
</dbReference>
<dbReference type="Proteomes" id="UP001176940">
    <property type="component" value="Unassembled WGS sequence"/>
</dbReference>
<proteinExistence type="predicted"/>
<dbReference type="PANTHER" id="PTHR33395">
    <property type="entry name" value="TRANSCRIPTASE, PUTATIVE-RELATED-RELATED"/>
    <property type="match status" value="1"/>
</dbReference>
<evidence type="ECO:0008006" key="3">
    <source>
        <dbReference type="Google" id="ProtNLM"/>
    </source>
</evidence>
<comment type="caution">
    <text evidence="1">The sequence shown here is derived from an EMBL/GenBank/DDBJ whole genome shotgun (WGS) entry which is preliminary data.</text>
</comment>
<reference evidence="1" key="1">
    <citation type="submission" date="2023-07" db="EMBL/GenBank/DDBJ databases">
        <authorList>
            <person name="Stuckert A."/>
        </authorList>
    </citation>
    <scope>NUCLEOTIDE SEQUENCE</scope>
</reference>
<protein>
    <recommendedName>
        <fullName evidence="3">Reverse transcriptase domain-containing protein</fullName>
    </recommendedName>
</protein>
<dbReference type="EMBL" id="CAUEEQ010015089">
    <property type="protein sequence ID" value="CAJ0938807.1"/>
    <property type="molecule type" value="Genomic_DNA"/>
</dbReference>
<evidence type="ECO:0000313" key="1">
    <source>
        <dbReference type="EMBL" id="CAJ0938807.1"/>
    </source>
</evidence>